<evidence type="ECO:0000256" key="1">
    <source>
        <dbReference type="ARBA" id="ARBA00004514"/>
    </source>
</evidence>
<dbReference type="InterPro" id="IPR016024">
    <property type="entry name" value="ARM-type_fold"/>
</dbReference>
<keyword evidence="3" id="KW-0963">Cytoplasm</keyword>
<evidence type="ECO:0000256" key="5">
    <source>
        <dbReference type="ARBA" id="ARBA00044345"/>
    </source>
</evidence>
<evidence type="ECO:0000313" key="7">
    <source>
        <dbReference type="Proteomes" id="UP000515154"/>
    </source>
</evidence>
<dbReference type="SMART" id="SM00515">
    <property type="entry name" value="eIF5C"/>
    <property type="match status" value="1"/>
</dbReference>
<proteinExistence type="inferred from homology"/>
<dbReference type="GO" id="GO:0005085">
    <property type="term" value="F:guanyl-nucleotide exchange factor activity"/>
    <property type="evidence" value="ECO:0007669"/>
    <property type="project" value="InterPro"/>
</dbReference>
<evidence type="ECO:0000256" key="2">
    <source>
        <dbReference type="ARBA" id="ARBA00007878"/>
    </source>
</evidence>
<name>A0A6P7SLI2_9MOLL</name>
<reference evidence="8" key="1">
    <citation type="submission" date="2025-08" db="UniProtKB">
        <authorList>
            <consortium name="RefSeq"/>
        </authorList>
    </citation>
    <scope>IDENTIFICATION</scope>
</reference>
<gene>
    <name evidence="8" type="primary">LOC115214277</name>
</gene>
<evidence type="ECO:0000256" key="4">
    <source>
        <dbReference type="ARBA" id="ARBA00044144"/>
    </source>
</evidence>
<dbReference type="InterPro" id="IPR051956">
    <property type="entry name" value="eIF2B_epsilon"/>
</dbReference>
<dbReference type="CDD" id="cd04197">
    <property type="entry name" value="eIF-2B_epsilon_N"/>
    <property type="match status" value="1"/>
</dbReference>
<dbReference type="FunFam" id="3.90.550.10:FF:000066">
    <property type="entry name" value="Translation initiation factor eIF-2B subunit epsilon"/>
    <property type="match status" value="1"/>
</dbReference>
<accession>A0A6P7SLI2</accession>
<dbReference type="Pfam" id="PF02020">
    <property type="entry name" value="W2"/>
    <property type="match status" value="1"/>
</dbReference>
<keyword evidence="8" id="KW-0396">Initiation factor</keyword>
<keyword evidence="7" id="KW-1185">Reference proteome</keyword>
<dbReference type="PROSITE" id="PS51363">
    <property type="entry name" value="W2"/>
    <property type="match status" value="1"/>
</dbReference>
<dbReference type="GO" id="GO:0003743">
    <property type="term" value="F:translation initiation factor activity"/>
    <property type="evidence" value="ECO:0007669"/>
    <property type="project" value="UniProtKB-KW"/>
</dbReference>
<dbReference type="InterPro" id="IPR035543">
    <property type="entry name" value="eIF-2B_epsilon_N"/>
</dbReference>
<dbReference type="InterPro" id="IPR029044">
    <property type="entry name" value="Nucleotide-diphossugar_trans"/>
</dbReference>
<dbReference type="SUPFAM" id="SSF48371">
    <property type="entry name" value="ARM repeat"/>
    <property type="match status" value="1"/>
</dbReference>
<dbReference type="Gene3D" id="2.160.10.10">
    <property type="entry name" value="Hexapeptide repeat proteins"/>
    <property type="match status" value="1"/>
</dbReference>
<dbReference type="PANTHER" id="PTHR45887">
    <property type="entry name" value="TRANSLATION INITIATION FACTOR EIF-2B SUBUNIT EPSILON"/>
    <property type="match status" value="1"/>
</dbReference>
<dbReference type="GO" id="GO:0005829">
    <property type="term" value="C:cytosol"/>
    <property type="evidence" value="ECO:0007669"/>
    <property type="project" value="UniProtKB-SubCell"/>
</dbReference>
<dbReference type="InterPro" id="IPR005835">
    <property type="entry name" value="NTP_transferase_dom"/>
</dbReference>
<dbReference type="KEGG" id="osn:115214277"/>
<dbReference type="RefSeq" id="XP_029639282.1">
    <property type="nucleotide sequence ID" value="XM_029783422.2"/>
</dbReference>
<dbReference type="SUPFAM" id="SSF53448">
    <property type="entry name" value="Nucleotide-diphospho-sugar transferases"/>
    <property type="match status" value="1"/>
</dbReference>
<evidence type="ECO:0000313" key="8">
    <source>
        <dbReference type="RefSeq" id="XP_029639282.1"/>
    </source>
</evidence>
<dbReference type="InterPro" id="IPR003307">
    <property type="entry name" value="W2_domain"/>
</dbReference>
<comment type="subcellular location">
    <subcellularLocation>
        <location evidence="1">Cytoplasm</location>
        <location evidence="1">Cytosol</location>
    </subcellularLocation>
</comment>
<dbReference type="Pfam" id="PF00483">
    <property type="entry name" value="NTP_transferase"/>
    <property type="match status" value="1"/>
</dbReference>
<evidence type="ECO:0000256" key="3">
    <source>
        <dbReference type="ARBA" id="ARBA00022490"/>
    </source>
</evidence>
<dbReference type="InterPro" id="IPR044123">
    <property type="entry name" value="W2_eIF2B_epsilon"/>
</dbReference>
<dbReference type="InterPro" id="IPR056764">
    <property type="entry name" value="LbH_EIF2B3/5"/>
</dbReference>
<dbReference type="Gene3D" id="3.90.550.10">
    <property type="entry name" value="Spore Coat Polysaccharide Biosynthesis Protein SpsA, Chain A"/>
    <property type="match status" value="1"/>
</dbReference>
<keyword evidence="8" id="KW-0648">Protein biosynthesis</keyword>
<dbReference type="PANTHER" id="PTHR45887:SF1">
    <property type="entry name" value="TRANSLATION INITIATION FACTOR EIF-2B SUBUNIT EPSILON"/>
    <property type="match status" value="1"/>
</dbReference>
<evidence type="ECO:0000256" key="6">
    <source>
        <dbReference type="ARBA" id="ARBA00046432"/>
    </source>
</evidence>
<comment type="subunit">
    <text evidence="6">Component of the translation initiation factor 2B (eIF2B) complex which is a heterodecamer of two sets of five different subunits: alpha, beta, gamma, delta and epsilon. Subunits alpha, beta and delta comprise a regulatory subcomplex and subunits epsilon and gamma comprise a catalytic subcomplex. Within the complex, the hexameric regulatory complex resides at the center, with the two heterodimeric catalytic subcomplexes bound on opposite sides.</text>
</comment>
<dbReference type="GO" id="GO:0031369">
    <property type="term" value="F:translation initiation factor binding"/>
    <property type="evidence" value="ECO:0007669"/>
    <property type="project" value="InterPro"/>
</dbReference>
<protein>
    <recommendedName>
        <fullName evidence="4">Translation initiation factor eIF2B subunit epsilon</fullName>
    </recommendedName>
    <alternativeName>
        <fullName evidence="5">eIF2B GDP-GTP exchange factor subunit epsilon</fullName>
    </alternativeName>
</protein>
<dbReference type="FunFam" id="1.25.40.180:FF:000022">
    <property type="entry name" value="Translation initiation factor eIF-2B epsilon subunit"/>
    <property type="match status" value="1"/>
</dbReference>
<organism evidence="7 8">
    <name type="scientific">Octopus sinensis</name>
    <name type="common">East Asian common octopus</name>
    <dbReference type="NCBI Taxonomy" id="2607531"/>
    <lineage>
        <taxon>Eukaryota</taxon>
        <taxon>Metazoa</taxon>
        <taxon>Spiralia</taxon>
        <taxon>Lophotrochozoa</taxon>
        <taxon>Mollusca</taxon>
        <taxon>Cephalopoda</taxon>
        <taxon>Coleoidea</taxon>
        <taxon>Octopodiformes</taxon>
        <taxon>Octopoda</taxon>
        <taxon>Incirrata</taxon>
        <taxon>Octopodidae</taxon>
        <taxon>Octopus</taxon>
    </lineage>
</organism>
<dbReference type="AlphaFoldDB" id="A0A6P7SLI2"/>
<dbReference type="Gene3D" id="1.25.40.180">
    <property type="match status" value="1"/>
</dbReference>
<sequence length="685" mass="77628">MAPKQKNARDELKQEDILQAVLLADSFNYRFSPITEEVPRVLLPLVNIPLIEYSLEFLAAAGIEEIFVFCSSHFNQIDDYLRDAGWYKKSSLTVTVVILKGCYSLGDAMRDIDNRALIRNDFVLLFGDTVANLKLTDIVQIHKKTREANKLAVMTLIMKTAKPGHPARSPDDDFVISVDSSTQRVRHYQKVNNTTTISTTAISKKRPKVSNIHYNLLDCQIAVCSQFVPQMFTDDFDYQTRDDLIKGILVNEEITGNSIHIHIAEESYAVRVSNLHMYDTVSRDILQRWCYPLVPDILIPAKNKDNFVSYGRYNTYQCSAVTLERGCKLIQNVLVGKGTTIESGSVITDSVIGNNCKIGKNVQINGAYLWDNIIVGDNCSINSSILCSSVVLLNNVIVKEGSILSWNVKVGDLKSIIIGPSIRLMSRPLSSDFADDEVQNEEMLKSDPVYGSESKAFKYEDDEEENDSDDEEEKLTHDIWGTKIPNLCKDIDTCSSVNSLSDDHMSDFDEPPLDDFKMFYTELRDTLLRAEEENIRPDNLILEINSLKHSYNIAIKELNQAVMRLTIEMPLTSLSNASANQILAAIKINLTKWLPLIKNYNRSVESQTDSLEALMESAVENSQIAYIFPNILSILYDKDVLDEAAIIQWHKKEPALDQANQRNIWKRAEKYINWLEQAEEEDDSE</sequence>
<dbReference type="GO" id="GO:0005851">
    <property type="term" value="C:eukaryotic translation initiation factor 2B complex"/>
    <property type="evidence" value="ECO:0007669"/>
    <property type="project" value="TreeGrafter"/>
</dbReference>
<comment type="similarity">
    <text evidence="2">Belongs to the eIF-2B gamma/epsilon subunits family.</text>
</comment>
<dbReference type="Proteomes" id="UP000515154">
    <property type="component" value="Linkage group LG7"/>
</dbReference>
<dbReference type="CDD" id="cd11558">
    <property type="entry name" value="W2_eIF2B_epsilon"/>
    <property type="match status" value="1"/>
</dbReference>
<dbReference type="Pfam" id="PF25084">
    <property type="entry name" value="LbH_EIF2B"/>
    <property type="match status" value="1"/>
</dbReference>